<sequence>MAMTPEDKRKRDRERKARQRQAAKEKSQLEAIPRIGPAGRDAGGTSGGTPGGTDSGTASPRLSNEAAALAFVESLAVPPSSQPRVALLLTLARDLDSTAIAQRSAIAQRYEETIDKLIAAAKPIERDELDELRRSFYTGDVDDIDDDPEAPQRRAVRKKA</sequence>
<feature type="compositionally biased region" description="Acidic residues" evidence="1">
    <location>
        <begin position="140"/>
        <end position="149"/>
    </location>
</feature>
<dbReference type="RefSeq" id="WP_178010402.1">
    <property type="nucleotide sequence ID" value="NZ_CP058316.1"/>
</dbReference>
<feature type="compositionally biased region" description="Basic residues" evidence="1">
    <location>
        <begin position="10"/>
        <end position="21"/>
    </location>
</feature>
<dbReference type="AlphaFoldDB" id="A0A7D5JXD4"/>
<dbReference type="EMBL" id="CP058316">
    <property type="protein sequence ID" value="QLD10903.1"/>
    <property type="molecule type" value="Genomic_DNA"/>
</dbReference>
<proteinExistence type="predicted"/>
<feature type="region of interest" description="Disordered" evidence="1">
    <location>
        <begin position="138"/>
        <end position="160"/>
    </location>
</feature>
<evidence type="ECO:0000313" key="2">
    <source>
        <dbReference type="EMBL" id="QLD10903.1"/>
    </source>
</evidence>
<gene>
    <name evidence="2" type="ORF">HW566_03345</name>
</gene>
<evidence type="ECO:0000256" key="1">
    <source>
        <dbReference type="SAM" id="MobiDB-lite"/>
    </source>
</evidence>
<reference evidence="2 3" key="1">
    <citation type="submission" date="2020-06" db="EMBL/GenBank/DDBJ databases">
        <authorList>
            <person name="Jo H."/>
        </authorList>
    </citation>
    <scope>NUCLEOTIDE SEQUENCE [LARGE SCALE GENOMIC DNA]</scope>
    <source>
        <strain evidence="2 3">I46</strain>
    </source>
</reference>
<feature type="region of interest" description="Disordered" evidence="1">
    <location>
        <begin position="1"/>
        <end position="61"/>
    </location>
</feature>
<protein>
    <submittedName>
        <fullName evidence="2">Uncharacterized protein</fullName>
    </submittedName>
</protein>
<dbReference type="Proteomes" id="UP000509638">
    <property type="component" value="Chromosome"/>
</dbReference>
<name>A0A7D5JXD4_9MICO</name>
<organism evidence="2 3">
    <name type="scientific">Microbacterium oleivorans</name>
    <dbReference type="NCBI Taxonomy" id="273677"/>
    <lineage>
        <taxon>Bacteria</taxon>
        <taxon>Bacillati</taxon>
        <taxon>Actinomycetota</taxon>
        <taxon>Actinomycetes</taxon>
        <taxon>Micrococcales</taxon>
        <taxon>Microbacteriaceae</taxon>
        <taxon>Microbacterium</taxon>
    </lineage>
</organism>
<evidence type="ECO:0000313" key="3">
    <source>
        <dbReference type="Proteomes" id="UP000509638"/>
    </source>
</evidence>
<feature type="compositionally biased region" description="Gly residues" evidence="1">
    <location>
        <begin position="41"/>
        <end position="54"/>
    </location>
</feature>
<accession>A0A7D5JXD4</accession>